<dbReference type="EMBL" id="JAPWDO010000006">
    <property type="protein sequence ID" value="KAJ5466217.1"/>
    <property type="molecule type" value="Genomic_DNA"/>
</dbReference>
<name>A0A9W9WJL3_9EURO</name>
<reference evidence="1" key="2">
    <citation type="journal article" date="2023" name="IMA Fungus">
        <title>Comparative genomic study of the Penicillium genus elucidates a diverse pangenome and 15 lateral gene transfer events.</title>
        <authorList>
            <person name="Petersen C."/>
            <person name="Sorensen T."/>
            <person name="Nielsen M.R."/>
            <person name="Sondergaard T.E."/>
            <person name="Sorensen J.L."/>
            <person name="Fitzpatrick D.A."/>
            <person name="Frisvad J.C."/>
            <person name="Nielsen K.L."/>
        </authorList>
    </citation>
    <scope>NUCLEOTIDE SEQUENCE</scope>
    <source>
        <strain evidence="1">IBT 17660</strain>
    </source>
</reference>
<sequence length="104" mass="11491">MVPYSTKLSYSPGGYDEKELSIRDALVSKQRKVRNVEDDEGWMEEGGIERGGGGRQILLSTKPPCNTVVAFGVLVWPSEVNHAPCMRAFGSDRSASYPRQKEAD</sequence>
<gene>
    <name evidence="1" type="ORF">N7530_010004</name>
</gene>
<accession>A0A9W9WJL3</accession>
<keyword evidence="2" id="KW-1185">Reference proteome</keyword>
<dbReference type="Proteomes" id="UP001147760">
    <property type="component" value="Unassembled WGS sequence"/>
</dbReference>
<comment type="caution">
    <text evidence="1">The sequence shown here is derived from an EMBL/GenBank/DDBJ whole genome shotgun (WGS) entry which is preliminary data.</text>
</comment>
<proteinExistence type="predicted"/>
<evidence type="ECO:0000313" key="1">
    <source>
        <dbReference type="EMBL" id="KAJ5466217.1"/>
    </source>
</evidence>
<evidence type="ECO:0000313" key="2">
    <source>
        <dbReference type="Proteomes" id="UP001147760"/>
    </source>
</evidence>
<reference evidence="1" key="1">
    <citation type="submission" date="2022-12" db="EMBL/GenBank/DDBJ databases">
        <authorList>
            <person name="Petersen C."/>
        </authorList>
    </citation>
    <scope>NUCLEOTIDE SEQUENCE</scope>
    <source>
        <strain evidence="1">IBT 17660</strain>
    </source>
</reference>
<protein>
    <submittedName>
        <fullName evidence="1">Uncharacterized protein</fullName>
    </submittedName>
</protein>
<dbReference type="OrthoDB" id="4352628at2759"/>
<dbReference type="AlphaFoldDB" id="A0A9W9WJL3"/>
<organism evidence="1 2">
    <name type="scientific">Penicillium desertorum</name>
    <dbReference type="NCBI Taxonomy" id="1303715"/>
    <lineage>
        <taxon>Eukaryota</taxon>
        <taxon>Fungi</taxon>
        <taxon>Dikarya</taxon>
        <taxon>Ascomycota</taxon>
        <taxon>Pezizomycotina</taxon>
        <taxon>Eurotiomycetes</taxon>
        <taxon>Eurotiomycetidae</taxon>
        <taxon>Eurotiales</taxon>
        <taxon>Aspergillaceae</taxon>
        <taxon>Penicillium</taxon>
    </lineage>
</organism>